<organism evidence="1 2">
    <name type="scientific">Candidatus Cohnella colombiensis</name>
    <dbReference type="NCBI Taxonomy" id="3121368"/>
    <lineage>
        <taxon>Bacteria</taxon>
        <taxon>Bacillati</taxon>
        <taxon>Bacillota</taxon>
        <taxon>Bacilli</taxon>
        <taxon>Bacillales</taxon>
        <taxon>Paenibacillaceae</taxon>
        <taxon>Cohnella</taxon>
    </lineage>
</organism>
<dbReference type="AlphaFoldDB" id="A0AA95JCH7"/>
<dbReference type="EMBL" id="CP119317">
    <property type="protein sequence ID" value="WEK55191.1"/>
    <property type="molecule type" value="Genomic_DNA"/>
</dbReference>
<evidence type="ECO:0000313" key="1">
    <source>
        <dbReference type="EMBL" id="WEK55191.1"/>
    </source>
</evidence>
<reference evidence="1" key="1">
    <citation type="submission" date="2023-03" db="EMBL/GenBank/DDBJ databases">
        <title>Andean soil-derived lignocellulolytic bacterial consortium as a source of novel taxa and putative plastic-active enzymes.</title>
        <authorList>
            <person name="Diaz-Garcia L."/>
            <person name="Chuvochina M."/>
            <person name="Feuerriegel G."/>
            <person name="Bunk B."/>
            <person name="Sproer C."/>
            <person name="Streit W.R."/>
            <person name="Rodriguez L.M."/>
            <person name="Overmann J."/>
            <person name="Jimenez D.J."/>
        </authorList>
    </citation>
    <scope>NUCLEOTIDE SEQUENCE</scope>
    <source>
        <strain evidence="1">MAG 2441</strain>
    </source>
</reference>
<dbReference type="Proteomes" id="UP001178662">
    <property type="component" value="Chromosome"/>
</dbReference>
<evidence type="ECO:0000313" key="2">
    <source>
        <dbReference type="Proteomes" id="UP001178662"/>
    </source>
</evidence>
<gene>
    <name evidence="1" type="ORF">P0Y55_03750</name>
</gene>
<protein>
    <submittedName>
        <fullName evidence="1">Uncharacterized protein</fullName>
    </submittedName>
</protein>
<sequence>METFELAELAVAQDAIRHALTFTHAKLVIVTEPGTRLWYVEVDEVNELDVLHHFADAEDIRVVLTGTTIGGRKFEGNGFLHPNPKHRAAAIRGDGELLGYGMSTGA</sequence>
<accession>A0AA95JCH7</accession>
<name>A0AA95JCH7_9BACL</name>
<proteinExistence type="predicted"/>
<keyword evidence="2" id="KW-1185">Reference proteome</keyword>